<dbReference type="InterPro" id="IPR005119">
    <property type="entry name" value="LysR_subst-bd"/>
</dbReference>
<comment type="similarity">
    <text evidence="1">Belongs to the LysR transcriptional regulatory family.</text>
</comment>
<dbReference type="InterPro" id="IPR036390">
    <property type="entry name" value="WH_DNA-bd_sf"/>
</dbReference>
<dbReference type="RefSeq" id="WP_184706763.1">
    <property type="nucleotide sequence ID" value="NZ_JACHBG010000009.1"/>
</dbReference>
<dbReference type="SUPFAM" id="SSF46785">
    <property type="entry name" value="Winged helix' DNA-binding domain"/>
    <property type="match status" value="1"/>
</dbReference>
<keyword evidence="3" id="KW-0238">DNA-binding</keyword>
<dbReference type="PANTHER" id="PTHR30537">
    <property type="entry name" value="HTH-TYPE TRANSCRIPTIONAL REGULATOR"/>
    <property type="match status" value="1"/>
</dbReference>
<dbReference type="Proteomes" id="UP000565576">
    <property type="component" value="Unassembled WGS sequence"/>
</dbReference>
<dbReference type="Gene3D" id="3.40.190.10">
    <property type="entry name" value="Periplasmic binding protein-like II"/>
    <property type="match status" value="2"/>
</dbReference>
<evidence type="ECO:0000313" key="6">
    <source>
        <dbReference type="EMBL" id="MBB6486618.1"/>
    </source>
</evidence>
<reference evidence="6 7" key="1">
    <citation type="submission" date="2020-08" db="EMBL/GenBank/DDBJ databases">
        <title>Genomic Encyclopedia of Type Strains, Phase IV (KMG-V): Genome sequencing to study the core and pangenomes of soil and plant-associated prokaryotes.</title>
        <authorList>
            <person name="Whitman W."/>
        </authorList>
    </citation>
    <scope>NUCLEOTIDE SEQUENCE [LARGE SCALE GENOMIC DNA]</scope>
    <source>
        <strain evidence="6 7">SEMIA 4060</strain>
    </source>
</reference>
<dbReference type="PANTHER" id="PTHR30537:SF79">
    <property type="entry name" value="TRANSCRIPTIONAL REGULATOR-RELATED"/>
    <property type="match status" value="1"/>
</dbReference>
<name>A0A7X0IT01_9HYPH</name>
<dbReference type="GO" id="GO:0003700">
    <property type="term" value="F:DNA-binding transcription factor activity"/>
    <property type="evidence" value="ECO:0007669"/>
    <property type="project" value="InterPro"/>
</dbReference>
<organism evidence="6 7">
    <name type="scientific">Rhizobium lusitanum</name>
    <dbReference type="NCBI Taxonomy" id="293958"/>
    <lineage>
        <taxon>Bacteria</taxon>
        <taxon>Pseudomonadati</taxon>
        <taxon>Pseudomonadota</taxon>
        <taxon>Alphaproteobacteria</taxon>
        <taxon>Hyphomicrobiales</taxon>
        <taxon>Rhizobiaceae</taxon>
        <taxon>Rhizobium/Agrobacterium group</taxon>
        <taxon>Rhizobium</taxon>
    </lineage>
</organism>
<keyword evidence="2" id="KW-0805">Transcription regulation</keyword>
<evidence type="ECO:0000313" key="7">
    <source>
        <dbReference type="Proteomes" id="UP000565576"/>
    </source>
</evidence>
<protein>
    <submittedName>
        <fullName evidence="6">LysR family glycine cleavage system transcriptional activator</fullName>
    </submittedName>
</protein>
<feature type="domain" description="HTH lysR-type" evidence="5">
    <location>
        <begin position="4"/>
        <end position="61"/>
    </location>
</feature>
<dbReference type="PROSITE" id="PS50931">
    <property type="entry name" value="HTH_LYSR"/>
    <property type="match status" value="1"/>
</dbReference>
<dbReference type="EMBL" id="JACHBG010000009">
    <property type="protein sequence ID" value="MBB6486618.1"/>
    <property type="molecule type" value="Genomic_DNA"/>
</dbReference>
<dbReference type="InterPro" id="IPR000847">
    <property type="entry name" value="LysR_HTH_N"/>
</dbReference>
<dbReference type="GO" id="GO:0006351">
    <property type="term" value="P:DNA-templated transcription"/>
    <property type="evidence" value="ECO:0007669"/>
    <property type="project" value="TreeGrafter"/>
</dbReference>
<dbReference type="InterPro" id="IPR036388">
    <property type="entry name" value="WH-like_DNA-bd_sf"/>
</dbReference>
<dbReference type="InterPro" id="IPR058163">
    <property type="entry name" value="LysR-type_TF_proteobact-type"/>
</dbReference>
<gene>
    <name evidence="6" type="ORF">GGD46_003917</name>
</gene>
<evidence type="ECO:0000256" key="2">
    <source>
        <dbReference type="ARBA" id="ARBA00023015"/>
    </source>
</evidence>
<comment type="caution">
    <text evidence="6">The sequence shown here is derived from an EMBL/GenBank/DDBJ whole genome shotgun (WGS) entry which is preliminary data.</text>
</comment>
<dbReference type="Gene3D" id="1.10.10.10">
    <property type="entry name" value="Winged helix-like DNA-binding domain superfamily/Winged helix DNA-binding domain"/>
    <property type="match status" value="1"/>
</dbReference>
<dbReference type="GO" id="GO:0043565">
    <property type="term" value="F:sequence-specific DNA binding"/>
    <property type="evidence" value="ECO:0007669"/>
    <property type="project" value="TreeGrafter"/>
</dbReference>
<dbReference type="AlphaFoldDB" id="A0A7X0IT01"/>
<evidence type="ECO:0000256" key="3">
    <source>
        <dbReference type="ARBA" id="ARBA00023125"/>
    </source>
</evidence>
<dbReference type="Pfam" id="PF00126">
    <property type="entry name" value="HTH_1"/>
    <property type="match status" value="1"/>
</dbReference>
<accession>A0A7X0IT01</accession>
<dbReference type="SUPFAM" id="SSF53850">
    <property type="entry name" value="Periplasmic binding protein-like II"/>
    <property type="match status" value="1"/>
</dbReference>
<evidence type="ECO:0000256" key="4">
    <source>
        <dbReference type="ARBA" id="ARBA00023163"/>
    </source>
</evidence>
<sequence length="294" mass="31979">MRHIPYASLRAFEAALRHESFARAATELNLTAAGVSQHVKIVENWLGVALFTRHARGVTATAAGREFGAAVTSGLGQIESAAQKLAGTRHDRPVSIACIASVATRWLIPRLPKFREEHPDIRINIVYALDAKTPEAASVDLLIRHGIQPSANSTALLSGETRPTCSAEYRRRHGPIETPAKLLDLELLHDETPASWARWFADTGIGTPLRPGPVFADFSLMIGSIVGSQGIGLCPGALIVEELANGTLVTLFESPLDTDKFYWLIEADHLSRQAETLRDWLVAESCRSQSGHHS</sequence>
<proteinExistence type="inferred from homology"/>
<evidence type="ECO:0000256" key="1">
    <source>
        <dbReference type="ARBA" id="ARBA00009437"/>
    </source>
</evidence>
<dbReference type="Pfam" id="PF03466">
    <property type="entry name" value="LysR_substrate"/>
    <property type="match status" value="1"/>
</dbReference>
<evidence type="ECO:0000259" key="5">
    <source>
        <dbReference type="PROSITE" id="PS50931"/>
    </source>
</evidence>
<keyword evidence="4" id="KW-0804">Transcription</keyword>